<feature type="transmembrane region" description="Helical" evidence="5">
    <location>
        <begin position="79"/>
        <end position="100"/>
    </location>
</feature>
<keyword evidence="1" id="KW-0813">Transport</keyword>
<dbReference type="InterPro" id="IPR050835">
    <property type="entry name" value="ABC_transporter_sub-D"/>
</dbReference>
<dbReference type="GO" id="GO:0005524">
    <property type="term" value="F:ATP binding"/>
    <property type="evidence" value="ECO:0007669"/>
    <property type="project" value="InterPro"/>
</dbReference>
<proteinExistence type="predicted"/>
<dbReference type="Pfam" id="PF06472">
    <property type="entry name" value="ABC_membrane_2"/>
    <property type="match status" value="1"/>
</dbReference>
<dbReference type="PANTHER" id="PTHR11384:SF62">
    <property type="entry name" value="ATP-BINDING CASSETTE SUB-FAMILY D MEMBER 3"/>
    <property type="match status" value="1"/>
</dbReference>
<dbReference type="InterPro" id="IPR011527">
    <property type="entry name" value="ABC1_TM_dom"/>
</dbReference>
<protein>
    <recommendedName>
        <fullName evidence="6">ABC transmembrane type-1 domain-containing protein</fullName>
    </recommendedName>
</protein>
<evidence type="ECO:0000256" key="5">
    <source>
        <dbReference type="SAM" id="Phobius"/>
    </source>
</evidence>
<keyword evidence="2 5" id="KW-0812">Transmembrane</keyword>
<evidence type="ECO:0000256" key="2">
    <source>
        <dbReference type="ARBA" id="ARBA00022692"/>
    </source>
</evidence>
<evidence type="ECO:0000313" key="7">
    <source>
        <dbReference type="EnsemblMetazoa" id="Aqu2.1.32684_001"/>
    </source>
</evidence>
<feature type="transmembrane region" description="Helical" evidence="5">
    <location>
        <begin position="12"/>
        <end position="31"/>
    </location>
</feature>
<reference evidence="7" key="1">
    <citation type="submission" date="2017-05" db="UniProtKB">
        <authorList>
            <consortium name="EnsemblMetazoa"/>
        </authorList>
    </citation>
    <scope>IDENTIFICATION</scope>
</reference>
<dbReference type="GO" id="GO:0015910">
    <property type="term" value="P:long-chain fatty acid import into peroxisome"/>
    <property type="evidence" value="ECO:0007669"/>
    <property type="project" value="TreeGrafter"/>
</dbReference>
<dbReference type="PANTHER" id="PTHR11384">
    <property type="entry name" value="ATP-BINDING CASSETTE, SUB-FAMILY D MEMBER"/>
    <property type="match status" value="1"/>
</dbReference>
<dbReference type="AlphaFoldDB" id="A0A1X7UYT9"/>
<evidence type="ECO:0000256" key="3">
    <source>
        <dbReference type="ARBA" id="ARBA00022989"/>
    </source>
</evidence>
<evidence type="ECO:0000259" key="6">
    <source>
        <dbReference type="Pfam" id="PF06472"/>
    </source>
</evidence>
<name>A0A1X7UYT9_AMPQE</name>
<dbReference type="OrthoDB" id="422637at2759"/>
<keyword evidence="3 5" id="KW-1133">Transmembrane helix</keyword>
<keyword evidence="4 5" id="KW-0472">Membrane</keyword>
<dbReference type="GO" id="GO:0140359">
    <property type="term" value="F:ABC-type transporter activity"/>
    <property type="evidence" value="ECO:0007669"/>
    <property type="project" value="InterPro"/>
</dbReference>
<dbReference type="GO" id="GO:0042760">
    <property type="term" value="P:very long-chain fatty acid catabolic process"/>
    <property type="evidence" value="ECO:0007669"/>
    <property type="project" value="TreeGrafter"/>
</dbReference>
<feature type="domain" description="ABC transmembrane type-1" evidence="6">
    <location>
        <begin position="75"/>
        <end position="151"/>
    </location>
</feature>
<dbReference type="EnsemblMetazoa" id="Aqu2.1.32684_001">
    <property type="protein sequence ID" value="Aqu2.1.32684_001"/>
    <property type="gene ID" value="Aqu2.1.32684"/>
</dbReference>
<evidence type="ECO:0000256" key="4">
    <source>
        <dbReference type="ARBA" id="ARBA00023136"/>
    </source>
</evidence>
<sequence length="179" mass="20047">MPAVASKLASNPRAVVALATTIAGLGLYVSVRRKIASRRKDEEAYIAATQDKVGDKRKGDRAAVDWEFIKRIVRLFRILVPRVLCPETGYLIMVAIMLVLRTYADVWMIQNGTSVEGSIIGRNFEAFKKYVLSFLYAMPFISLVNITLKVTTIGILIGYYWDTIGLQTLIFADKYGFAI</sequence>
<organism evidence="7">
    <name type="scientific">Amphimedon queenslandica</name>
    <name type="common">Sponge</name>
    <dbReference type="NCBI Taxonomy" id="400682"/>
    <lineage>
        <taxon>Eukaryota</taxon>
        <taxon>Metazoa</taxon>
        <taxon>Porifera</taxon>
        <taxon>Demospongiae</taxon>
        <taxon>Heteroscleromorpha</taxon>
        <taxon>Haplosclerida</taxon>
        <taxon>Niphatidae</taxon>
        <taxon>Amphimedon</taxon>
    </lineage>
</organism>
<evidence type="ECO:0000256" key="1">
    <source>
        <dbReference type="ARBA" id="ARBA00022448"/>
    </source>
</evidence>
<accession>A0A1X7UYT9</accession>
<dbReference type="GO" id="GO:0007031">
    <property type="term" value="P:peroxisome organization"/>
    <property type="evidence" value="ECO:0007669"/>
    <property type="project" value="TreeGrafter"/>
</dbReference>
<dbReference type="GO" id="GO:0005324">
    <property type="term" value="F:long-chain fatty acid transmembrane transporter activity"/>
    <property type="evidence" value="ECO:0007669"/>
    <property type="project" value="TreeGrafter"/>
</dbReference>
<dbReference type="STRING" id="400682.A0A1X7UYT9"/>
<dbReference type="InParanoid" id="A0A1X7UYT9"/>
<feature type="transmembrane region" description="Helical" evidence="5">
    <location>
        <begin position="134"/>
        <end position="161"/>
    </location>
</feature>
<dbReference type="GO" id="GO:0006635">
    <property type="term" value="P:fatty acid beta-oxidation"/>
    <property type="evidence" value="ECO:0007669"/>
    <property type="project" value="TreeGrafter"/>
</dbReference>
<dbReference type="GO" id="GO:0005778">
    <property type="term" value="C:peroxisomal membrane"/>
    <property type="evidence" value="ECO:0007669"/>
    <property type="project" value="TreeGrafter"/>
</dbReference>